<dbReference type="Proteomes" id="UP000077202">
    <property type="component" value="Unassembled WGS sequence"/>
</dbReference>
<evidence type="ECO:0000313" key="3">
    <source>
        <dbReference type="Proteomes" id="UP000077202"/>
    </source>
</evidence>
<gene>
    <name evidence="2" type="ORF">AXG93_1508s1130</name>
</gene>
<proteinExistence type="predicted"/>
<feature type="region of interest" description="Disordered" evidence="1">
    <location>
        <begin position="283"/>
        <end position="304"/>
    </location>
</feature>
<dbReference type="AlphaFoldDB" id="A0A176WB33"/>
<dbReference type="EMBL" id="LVLJ01001407">
    <property type="protein sequence ID" value="OAE29841.1"/>
    <property type="molecule type" value="Genomic_DNA"/>
</dbReference>
<protein>
    <recommendedName>
        <fullName evidence="4">DUF4228 domain-containing protein</fullName>
    </recommendedName>
</protein>
<comment type="caution">
    <text evidence="2">The sequence shown here is derived from an EMBL/GenBank/DDBJ whole genome shotgun (WGS) entry which is preliminary data.</text>
</comment>
<dbReference type="InterPro" id="IPR025322">
    <property type="entry name" value="PADRE_dom"/>
</dbReference>
<organism evidence="2 3">
    <name type="scientific">Marchantia polymorpha subsp. ruderalis</name>
    <dbReference type="NCBI Taxonomy" id="1480154"/>
    <lineage>
        <taxon>Eukaryota</taxon>
        <taxon>Viridiplantae</taxon>
        <taxon>Streptophyta</taxon>
        <taxon>Embryophyta</taxon>
        <taxon>Marchantiophyta</taxon>
        <taxon>Marchantiopsida</taxon>
        <taxon>Marchantiidae</taxon>
        <taxon>Marchantiales</taxon>
        <taxon>Marchantiaceae</taxon>
        <taxon>Marchantia</taxon>
    </lineage>
</organism>
<dbReference type="PANTHER" id="PTHR33052">
    <property type="entry name" value="DUF4228 DOMAIN PROTEIN-RELATED"/>
    <property type="match status" value="1"/>
</dbReference>
<dbReference type="Pfam" id="PF14009">
    <property type="entry name" value="PADRE"/>
    <property type="match status" value="1"/>
</dbReference>
<evidence type="ECO:0008006" key="4">
    <source>
        <dbReference type="Google" id="ProtNLM"/>
    </source>
</evidence>
<accession>A0A176WB33</accession>
<evidence type="ECO:0000313" key="2">
    <source>
        <dbReference type="EMBL" id="OAE29841.1"/>
    </source>
</evidence>
<sequence>MGNLALATTSCIGMGVVEEELASAAAAAAGTAGGTKKKVVTVLKQDGTVLELAQEVRVSKLLKDYPGHFVCKSEELGSGGKARILGPNILLQRGEVYLVLSQNQASMRRCGSRRSKINPLVPPAESGPQSPDPPRVEASSDSPKRCQRIRLVMSKQQLAKMIAGGSMLISAAASSSCKAVSNPLSLSSRVSRAAGFSYSSMRLFNHPVATNKSCARPKRSWCPHLDSIVEGRLDDPLTAAGIRNVEKQKPAPKLQDEHDALTHSDHWGIYFVIRYLMEANDKSVPQHGVPQSDDEVDKSWGDSL</sequence>
<name>A0A176WB33_MARPO</name>
<evidence type="ECO:0000256" key="1">
    <source>
        <dbReference type="SAM" id="MobiDB-lite"/>
    </source>
</evidence>
<feature type="region of interest" description="Disordered" evidence="1">
    <location>
        <begin position="109"/>
        <end position="144"/>
    </location>
</feature>
<reference evidence="2" key="1">
    <citation type="submission" date="2016-03" db="EMBL/GenBank/DDBJ databases">
        <title>Mechanisms controlling the formation of the plant cell surface in tip-growing cells are functionally conserved among land plants.</title>
        <authorList>
            <person name="Honkanen S."/>
            <person name="Jones V.A."/>
            <person name="Morieri G."/>
            <person name="Champion C."/>
            <person name="Hetherington A.J."/>
            <person name="Kelly S."/>
            <person name="Saint-Marcoux D."/>
            <person name="Proust H."/>
            <person name="Prescott H."/>
            <person name="Dolan L."/>
        </authorList>
    </citation>
    <scope>NUCLEOTIDE SEQUENCE [LARGE SCALE GENOMIC DNA]</scope>
    <source>
        <tissue evidence="2">Whole gametophyte</tissue>
    </source>
</reference>
<keyword evidence="3" id="KW-1185">Reference proteome</keyword>